<organism evidence="1 2">
    <name type="scientific">Capsicum annuum</name>
    <name type="common">Capsicum pepper</name>
    <dbReference type="NCBI Taxonomy" id="4072"/>
    <lineage>
        <taxon>Eukaryota</taxon>
        <taxon>Viridiplantae</taxon>
        <taxon>Streptophyta</taxon>
        <taxon>Embryophyta</taxon>
        <taxon>Tracheophyta</taxon>
        <taxon>Spermatophyta</taxon>
        <taxon>Magnoliopsida</taxon>
        <taxon>eudicotyledons</taxon>
        <taxon>Gunneridae</taxon>
        <taxon>Pentapetalae</taxon>
        <taxon>asterids</taxon>
        <taxon>lamiids</taxon>
        <taxon>Solanales</taxon>
        <taxon>Solanaceae</taxon>
        <taxon>Solanoideae</taxon>
        <taxon>Capsiceae</taxon>
        <taxon>Capsicum</taxon>
    </lineage>
</organism>
<accession>A0A2G2Y836</accession>
<dbReference type="Gramene" id="PHT65884">
    <property type="protein sequence ID" value="PHT65884"/>
    <property type="gene ID" value="T459_30309"/>
</dbReference>
<dbReference type="SUPFAM" id="SSF51905">
    <property type="entry name" value="FAD/NAD(P)-binding domain"/>
    <property type="match status" value="1"/>
</dbReference>
<reference evidence="1 2" key="1">
    <citation type="journal article" date="2014" name="Nat. Genet.">
        <title>Genome sequence of the hot pepper provides insights into the evolution of pungency in Capsicum species.</title>
        <authorList>
            <person name="Kim S."/>
            <person name="Park M."/>
            <person name="Yeom S.I."/>
            <person name="Kim Y.M."/>
            <person name="Lee J.M."/>
            <person name="Lee H.A."/>
            <person name="Seo E."/>
            <person name="Choi J."/>
            <person name="Cheong K."/>
            <person name="Kim K.T."/>
            <person name="Jung K."/>
            <person name="Lee G.W."/>
            <person name="Oh S.K."/>
            <person name="Bae C."/>
            <person name="Kim S.B."/>
            <person name="Lee H.Y."/>
            <person name="Kim S.Y."/>
            <person name="Kim M.S."/>
            <person name="Kang B.C."/>
            <person name="Jo Y.D."/>
            <person name="Yang H.B."/>
            <person name="Jeong H.J."/>
            <person name="Kang W.H."/>
            <person name="Kwon J.K."/>
            <person name="Shin C."/>
            <person name="Lim J.Y."/>
            <person name="Park J.H."/>
            <person name="Huh J.H."/>
            <person name="Kim J.S."/>
            <person name="Kim B.D."/>
            <person name="Cohen O."/>
            <person name="Paran I."/>
            <person name="Suh M.C."/>
            <person name="Lee S.B."/>
            <person name="Kim Y.K."/>
            <person name="Shin Y."/>
            <person name="Noh S.J."/>
            <person name="Park J."/>
            <person name="Seo Y.S."/>
            <person name="Kwon S.Y."/>
            <person name="Kim H.A."/>
            <person name="Park J.M."/>
            <person name="Kim H.J."/>
            <person name="Choi S.B."/>
            <person name="Bosland P.W."/>
            <person name="Reeves G."/>
            <person name="Jo S.H."/>
            <person name="Lee B.W."/>
            <person name="Cho H.T."/>
            <person name="Choi H.S."/>
            <person name="Lee M.S."/>
            <person name="Yu Y."/>
            <person name="Do Choi Y."/>
            <person name="Park B.S."/>
            <person name="van Deynze A."/>
            <person name="Ashrafi H."/>
            <person name="Hill T."/>
            <person name="Kim W.T."/>
            <person name="Pai H.S."/>
            <person name="Ahn H.K."/>
            <person name="Yeam I."/>
            <person name="Giovannoni J.J."/>
            <person name="Rose J.K."/>
            <person name="Sorensen I."/>
            <person name="Lee S.J."/>
            <person name="Kim R.W."/>
            <person name="Choi I.Y."/>
            <person name="Choi B.S."/>
            <person name="Lim J.S."/>
            <person name="Lee Y.H."/>
            <person name="Choi D."/>
        </authorList>
    </citation>
    <scope>NUCLEOTIDE SEQUENCE [LARGE SCALE GENOMIC DNA]</scope>
    <source>
        <strain evidence="2">cv. CM334</strain>
    </source>
</reference>
<dbReference type="AlphaFoldDB" id="A0A2G2Y836"/>
<dbReference type="STRING" id="4072.A0A2G2Y836"/>
<protein>
    <submittedName>
        <fullName evidence="1">Lycopene epsilon cyclase, chloroplastic</fullName>
    </submittedName>
</protein>
<proteinExistence type="predicted"/>
<dbReference type="GO" id="GO:0045435">
    <property type="term" value="F:lycopene epsilon cyclase activity"/>
    <property type="evidence" value="ECO:0000318"/>
    <property type="project" value="GO_Central"/>
</dbReference>
<dbReference type="Proteomes" id="UP000222542">
    <property type="component" value="Unassembled WGS sequence"/>
</dbReference>
<sequence>MDCRPSRRTLAVRIAHCKTAITVYPAGQIMLDLVVISYGPIGLALPTESAKLGLNIGLVGPNFLFTNKYGNREDDFKELGLQASIEHFWKDTIVYLDHADPVLIDRTHGRVSSHLLHEELLKSIFHYFICLKGVIHINLPRCVEAGILYLNSKVDSIVEATSVHSLVECEGDIVIPCRFLTVASGAASRKFLQYELGGPRISIQTAYGVEVEVERDHQTLSNSKIFECYAPEYLNATSLCEQIAALFFVNLSVLVLRIFRHFIFLKGVIHIDLPRCVETGVLYLNSKVDRIFEVLSVLSLVECEGDVVIPCSLREILQYELGGPRISVQTAYGVEVEVEKDH</sequence>
<dbReference type="InterPro" id="IPR036188">
    <property type="entry name" value="FAD/NAD-bd_sf"/>
</dbReference>
<dbReference type="PANTHER" id="PTHR39757:SF3">
    <property type="entry name" value="LYCOPENE EPSILON CYCLASE, CHLOROPLASTIC"/>
    <property type="match status" value="1"/>
</dbReference>
<dbReference type="GO" id="GO:0016123">
    <property type="term" value="P:xanthophyll biosynthetic process"/>
    <property type="evidence" value="ECO:0000318"/>
    <property type="project" value="GO_Central"/>
</dbReference>
<gene>
    <name evidence="1" type="ORF">T459_30309</name>
</gene>
<evidence type="ECO:0000313" key="2">
    <source>
        <dbReference type="Proteomes" id="UP000222542"/>
    </source>
</evidence>
<reference evidence="1 2" key="2">
    <citation type="journal article" date="2017" name="Genome Biol.">
        <title>New reference genome sequences of hot pepper reveal the massive evolution of plant disease-resistance genes by retroduplication.</title>
        <authorList>
            <person name="Kim S."/>
            <person name="Park J."/>
            <person name="Yeom S.I."/>
            <person name="Kim Y.M."/>
            <person name="Seo E."/>
            <person name="Kim K.T."/>
            <person name="Kim M.S."/>
            <person name="Lee J.M."/>
            <person name="Cheong K."/>
            <person name="Shin H.S."/>
            <person name="Kim S.B."/>
            <person name="Han K."/>
            <person name="Lee J."/>
            <person name="Park M."/>
            <person name="Lee H.A."/>
            <person name="Lee H.Y."/>
            <person name="Lee Y."/>
            <person name="Oh S."/>
            <person name="Lee J.H."/>
            <person name="Choi E."/>
            <person name="Choi E."/>
            <person name="Lee S.E."/>
            <person name="Jeon J."/>
            <person name="Kim H."/>
            <person name="Choi G."/>
            <person name="Song H."/>
            <person name="Lee J."/>
            <person name="Lee S.C."/>
            <person name="Kwon J.K."/>
            <person name="Lee H.Y."/>
            <person name="Koo N."/>
            <person name="Hong Y."/>
            <person name="Kim R.W."/>
            <person name="Kang W.H."/>
            <person name="Huh J.H."/>
            <person name="Kang B.C."/>
            <person name="Yang T.J."/>
            <person name="Lee Y.H."/>
            <person name="Bennetzen J.L."/>
            <person name="Choi D."/>
        </authorList>
    </citation>
    <scope>NUCLEOTIDE SEQUENCE [LARGE SCALE GENOMIC DNA]</scope>
    <source>
        <strain evidence="2">cv. CM334</strain>
    </source>
</reference>
<dbReference type="EMBL" id="AYRZ02000012">
    <property type="protein sequence ID" value="PHT65884.1"/>
    <property type="molecule type" value="Genomic_DNA"/>
</dbReference>
<keyword evidence="2" id="KW-1185">Reference proteome</keyword>
<comment type="caution">
    <text evidence="1">The sequence shown here is derived from an EMBL/GenBank/DDBJ whole genome shotgun (WGS) entry which is preliminary data.</text>
</comment>
<dbReference type="Pfam" id="PF05834">
    <property type="entry name" value="Lycopene_cycl"/>
    <property type="match status" value="2"/>
</dbReference>
<evidence type="ECO:0000313" key="1">
    <source>
        <dbReference type="EMBL" id="PHT65884.1"/>
    </source>
</evidence>
<dbReference type="PANTHER" id="PTHR39757">
    <property type="match status" value="1"/>
</dbReference>
<dbReference type="GO" id="GO:0016120">
    <property type="term" value="P:carotene biosynthetic process"/>
    <property type="evidence" value="ECO:0000318"/>
    <property type="project" value="GO_Central"/>
</dbReference>
<name>A0A2G2Y836_CAPAN</name>